<dbReference type="Proteomes" id="UP000325558">
    <property type="component" value="Unassembled WGS sequence"/>
</dbReference>
<protein>
    <submittedName>
        <fullName evidence="1">Uncharacterized protein</fullName>
    </submittedName>
</protein>
<sequence>MMIRQNHNSLKEWAKLDAIHVANWDSLMLILGDRPVDWHCPELTVFLEYKPVYREVDPSLEWISMLQGLTIEKHADLDGKSFWWTSACYPLMPWLWTKPDNLGKQEYVKWNPVDPFFIDDSERRYRLIKASSRERETQRNRRLSENTGVKFQVTQEDRTCQEGDLLMKGRMVEVESTADLVIATESFGTEVESHVNFQIVTVVQPNTLPIDEKLNAINEVTNVTIYGNTRQEDGQCFSLRRTILGHGVELNPESPHHFVLDFRNVSPLEPLPRRAVSTYTPALPLGCRSDASLCQFDL</sequence>
<dbReference type="EMBL" id="ML737114">
    <property type="protein sequence ID" value="KAE8346835.1"/>
    <property type="molecule type" value="Genomic_DNA"/>
</dbReference>
<gene>
    <name evidence="1" type="ORF">BDV24DRAFT_157842</name>
</gene>
<evidence type="ECO:0000313" key="1">
    <source>
        <dbReference type="EMBL" id="KAE8346835.1"/>
    </source>
</evidence>
<proteinExistence type="predicted"/>
<organism evidence="1">
    <name type="scientific">Aspergillus arachidicola</name>
    <dbReference type="NCBI Taxonomy" id="656916"/>
    <lineage>
        <taxon>Eukaryota</taxon>
        <taxon>Fungi</taxon>
        <taxon>Dikarya</taxon>
        <taxon>Ascomycota</taxon>
        <taxon>Pezizomycotina</taxon>
        <taxon>Eurotiomycetes</taxon>
        <taxon>Eurotiomycetidae</taxon>
        <taxon>Eurotiales</taxon>
        <taxon>Aspergillaceae</taxon>
        <taxon>Aspergillus</taxon>
        <taxon>Aspergillus subgen. Circumdati</taxon>
    </lineage>
</organism>
<name>A0A5N6YMV3_9EURO</name>
<dbReference type="OrthoDB" id="4510440at2759"/>
<reference evidence="1" key="1">
    <citation type="submission" date="2019-04" db="EMBL/GenBank/DDBJ databases">
        <title>Friends and foes A comparative genomics study of 23 Aspergillus species from section Flavi.</title>
        <authorList>
            <consortium name="DOE Joint Genome Institute"/>
            <person name="Kjaerbolling I."/>
            <person name="Vesth T."/>
            <person name="Frisvad J.C."/>
            <person name="Nybo J.L."/>
            <person name="Theobald S."/>
            <person name="Kildgaard S."/>
            <person name="Isbrandt T."/>
            <person name="Kuo A."/>
            <person name="Sato A."/>
            <person name="Lyhne E.K."/>
            <person name="Kogle M.E."/>
            <person name="Wiebenga A."/>
            <person name="Kun R.S."/>
            <person name="Lubbers R.J."/>
            <person name="Makela M.R."/>
            <person name="Barry K."/>
            <person name="Chovatia M."/>
            <person name="Clum A."/>
            <person name="Daum C."/>
            <person name="Haridas S."/>
            <person name="He G."/>
            <person name="LaButti K."/>
            <person name="Lipzen A."/>
            <person name="Mondo S."/>
            <person name="Riley R."/>
            <person name="Salamov A."/>
            <person name="Simmons B.A."/>
            <person name="Magnuson J.K."/>
            <person name="Henrissat B."/>
            <person name="Mortensen U.H."/>
            <person name="Larsen T.O."/>
            <person name="Devries R.P."/>
            <person name="Grigoriev I.V."/>
            <person name="Machida M."/>
            <person name="Baker S.E."/>
            <person name="Andersen M.R."/>
        </authorList>
    </citation>
    <scope>NUCLEOTIDE SEQUENCE</scope>
    <source>
        <strain evidence="1">CBS 117612</strain>
    </source>
</reference>
<accession>A0A5N6YMV3</accession>
<dbReference type="AlphaFoldDB" id="A0A5N6YMV3"/>